<organism evidence="18 19">
    <name type="scientific">Chironomus riparius</name>
    <dbReference type="NCBI Taxonomy" id="315576"/>
    <lineage>
        <taxon>Eukaryota</taxon>
        <taxon>Metazoa</taxon>
        <taxon>Ecdysozoa</taxon>
        <taxon>Arthropoda</taxon>
        <taxon>Hexapoda</taxon>
        <taxon>Insecta</taxon>
        <taxon>Pterygota</taxon>
        <taxon>Neoptera</taxon>
        <taxon>Endopterygota</taxon>
        <taxon>Diptera</taxon>
        <taxon>Nematocera</taxon>
        <taxon>Chironomoidea</taxon>
        <taxon>Chironomidae</taxon>
        <taxon>Chironominae</taxon>
        <taxon>Chironomus</taxon>
    </lineage>
</organism>
<feature type="compositionally biased region" description="Low complexity" evidence="15">
    <location>
        <begin position="218"/>
        <end position="243"/>
    </location>
</feature>
<dbReference type="GO" id="GO:0005829">
    <property type="term" value="C:cytosol"/>
    <property type="evidence" value="ECO:0007669"/>
    <property type="project" value="TreeGrafter"/>
</dbReference>
<dbReference type="InterPro" id="IPR029021">
    <property type="entry name" value="Prot-tyrosine_phosphatase-like"/>
</dbReference>
<dbReference type="AlphaFoldDB" id="A0A9P0J5D6"/>
<feature type="compositionally biased region" description="Low complexity" evidence="15">
    <location>
        <begin position="328"/>
        <end position="354"/>
    </location>
</feature>
<dbReference type="Pfam" id="PF00782">
    <property type="entry name" value="DSPc"/>
    <property type="match status" value="1"/>
</dbReference>
<dbReference type="GO" id="GO:0007165">
    <property type="term" value="P:signal transduction"/>
    <property type="evidence" value="ECO:0007669"/>
    <property type="project" value="TreeGrafter"/>
</dbReference>
<comment type="catalytic activity">
    <reaction evidence="11">
        <text>O-phospho-L-seryl-[protein] + H2O = L-seryl-[protein] + phosphate</text>
        <dbReference type="Rhea" id="RHEA:20629"/>
        <dbReference type="Rhea" id="RHEA-COMP:9863"/>
        <dbReference type="Rhea" id="RHEA-COMP:11604"/>
        <dbReference type="ChEBI" id="CHEBI:15377"/>
        <dbReference type="ChEBI" id="CHEBI:29999"/>
        <dbReference type="ChEBI" id="CHEBI:43474"/>
        <dbReference type="ChEBI" id="CHEBI:83421"/>
        <dbReference type="EC" id="3.1.3.16"/>
    </reaction>
</comment>
<comment type="subcellular location">
    <subcellularLocation>
        <location evidence="1">Cell membrane</location>
        <topology evidence="1">Lipid-anchor</topology>
        <orientation evidence="1">Cytoplasmic side</orientation>
    </subcellularLocation>
</comment>
<dbReference type="FunFam" id="3.90.190.10:FF:000052">
    <property type="entry name" value="Dual specificity phosphatase 15"/>
    <property type="match status" value="1"/>
</dbReference>
<feature type="compositionally biased region" description="Low complexity" evidence="15">
    <location>
        <begin position="254"/>
        <end position="284"/>
    </location>
</feature>
<evidence type="ECO:0000259" key="17">
    <source>
        <dbReference type="PROSITE" id="PS50056"/>
    </source>
</evidence>
<comment type="catalytic activity">
    <reaction evidence="13">
        <text>O-phospho-L-tyrosyl-[protein] + H2O = L-tyrosyl-[protein] + phosphate</text>
        <dbReference type="Rhea" id="RHEA:10684"/>
        <dbReference type="Rhea" id="RHEA-COMP:10136"/>
        <dbReference type="Rhea" id="RHEA-COMP:20101"/>
        <dbReference type="ChEBI" id="CHEBI:15377"/>
        <dbReference type="ChEBI" id="CHEBI:43474"/>
        <dbReference type="ChEBI" id="CHEBI:46858"/>
        <dbReference type="ChEBI" id="CHEBI:61978"/>
        <dbReference type="EC" id="3.1.3.48"/>
    </reaction>
</comment>
<evidence type="ECO:0000256" key="6">
    <source>
        <dbReference type="ARBA" id="ARBA00022707"/>
    </source>
</evidence>
<proteinExistence type="inferred from homology"/>
<evidence type="ECO:0000256" key="7">
    <source>
        <dbReference type="ARBA" id="ARBA00022801"/>
    </source>
</evidence>
<evidence type="ECO:0000256" key="5">
    <source>
        <dbReference type="ARBA" id="ARBA00022475"/>
    </source>
</evidence>
<dbReference type="InterPro" id="IPR020422">
    <property type="entry name" value="TYR_PHOSPHATASE_DUAL_dom"/>
</dbReference>
<keyword evidence="7" id="KW-0378">Hydrolase</keyword>
<evidence type="ECO:0000256" key="14">
    <source>
        <dbReference type="ARBA" id="ARBA00068799"/>
    </source>
</evidence>
<evidence type="ECO:0000256" key="15">
    <source>
        <dbReference type="SAM" id="MobiDB-lite"/>
    </source>
</evidence>
<evidence type="ECO:0000313" key="19">
    <source>
        <dbReference type="Proteomes" id="UP001153620"/>
    </source>
</evidence>
<dbReference type="GO" id="GO:0004725">
    <property type="term" value="F:protein tyrosine phosphatase activity"/>
    <property type="evidence" value="ECO:0007669"/>
    <property type="project" value="UniProtKB-EC"/>
</dbReference>
<gene>
    <name evidence="18" type="ORF">CHIRRI_LOCUS12210</name>
</gene>
<name>A0A9P0J5D6_9DIPT</name>
<sequence length="361" mass="40260">MGNGMNKVFPGIYIGNYRDSKDLNQLEMHKITHILAVHDNPKHLFPEKHYLCVMAADNPDQDLSQFFSVCNDFIHGARLRQDCNVLIHCLAGMSRSVTICVAYIMSVSHLCWRDALRVVRVGRKIANPNSGFQLQLQDFEHNRVDDERRRMKERYPSLAIRENDQVYIERALVHFDALITSRDLCHFNCKRNENCPTGVCRMNHDAKYTGGIFRRRPSTASTSSRLSVQSSRSTGSTSCPTSPRHSKYLPATPSSASLHSALNSSSSNMNNESSRLYRSSSSYSNTYKQQRSGYNSYTGSPSAPTSAHSSRVDLNNIGRPSTGSVIYLGKSSGSSGSRLSLVARSSSLNSPTSSPKHRARQ</sequence>
<dbReference type="EMBL" id="OU895879">
    <property type="protein sequence ID" value="CAH1730164.1"/>
    <property type="molecule type" value="Genomic_DNA"/>
</dbReference>
<evidence type="ECO:0000313" key="18">
    <source>
        <dbReference type="EMBL" id="CAH1730164.1"/>
    </source>
</evidence>
<dbReference type="PROSITE" id="PS50056">
    <property type="entry name" value="TYR_PHOSPHATASE_2"/>
    <property type="match status" value="1"/>
</dbReference>
<dbReference type="EC" id="3.1.3.48" evidence="3"/>
<keyword evidence="19" id="KW-1185">Reference proteome</keyword>
<comment type="catalytic activity">
    <reaction evidence="12">
        <text>O-phospho-L-threonyl-[protein] + H2O = L-threonyl-[protein] + phosphate</text>
        <dbReference type="Rhea" id="RHEA:47004"/>
        <dbReference type="Rhea" id="RHEA-COMP:11060"/>
        <dbReference type="Rhea" id="RHEA-COMP:11605"/>
        <dbReference type="ChEBI" id="CHEBI:15377"/>
        <dbReference type="ChEBI" id="CHEBI:30013"/>
        <dbReference type="ChEBI" id="CHEBI:43474"/>
        <dbReference type="ChEBI" id="CHEBI:61977"/>
        <dbReference type="EC" id="3.1.3.16"/>
    </reaction>
</comment>
<protein>
    <recommendedName>
        <fullName evidence="14">Dual specificity protein phosphatase 15</fullName>
        <ecNumber evidence="4">3.1.3.16</ecNumber>
        <ecNumber evidence="3">3.1.3.48</ecNumber>
    </recommendedName>
</protein>
<evidence type="ECO:0000256" key="11">
    <source>
        <dbReference type="ARBA" id="ARBA00047761"/>
    </source>
</evidence>
<dbReference type="GO" id="GO:0005886">
    <property type="term" value="C:plasma membrane"/>
    <property type="evidence" value="ECO:0007669"/>
    <property type="project" value="UniProtKB-SubCell"/>
</dbReference>
<evidence type="ECO:0000256" key="1">
    <source>
        <dbReference type="ARBA" id="ARBA00004342"/>
    </source>
</evidence>
<evidence type="ECO:0000256" key="2">
    <source>
        <dbReference type="ARBA" id="ARBA00008601"/>
    </source>
</evidence>
<keyword evidence="9" id="KW-0472">Membrane</keyword>
<keyword evidence="8" id="KW-0904">Protein phosphatase</keyword>
<dbReference type="InterPro" id="IPR000340">
    <property type="entry name" value="Dual-sp_phosphatase_cat-dom"/>
</dbReference>
<dbReference type="EC" id="3.1.3.16" evidence="4"/>
<dbReference type="PRINTS" id="PR01908">
    <property type="entry name" value="ADSPHPHTASE"/>
</dbReference>
<evidence type="ECO:0000259" key="16">
    <source>
        <dbReference type="PROSITE" id="PS50054"/>
    </source>
</evidence>
<evidence type="ECO:0000256" key="10">
    <source>
        <dbReference type="ARBA" id="ARBA00023288"/>
    </source>
</evidence>
<keyword evidence="10" id="KW-0449">Lipoprotein</keyword>
<dbReference type="InterPro" id="IPR000387">
    <property type="entry name" value="Tyr_Pase_dom"/>
</dbReference>
<dbReference type="PROSITE" id="PS50054">
    <property type="entry name" value="TYR_PHOSPHATASE_DUAL"/>
    <property type="match status" value="1"/>
</dbReference>
<reference evidence="18" key="1">
    <citation type="submission" date="2022-01" db="EMBL/GenBank/DDBJ databases">
        <authorList>
            <person name="King R."/>
        </authorList>
    </citation>
    <scope>NUCLEOTIDE SEQUENCE</scope>
</reference>
<feature type="domain" description="Tyrosine specific protein phosphatases" evidence="17">
    <location>
        <begin position="71"/>
        <end position="123"/>
    </location>
</feature>
<dbReference type="SMART" id="SM00195">
    <property type="entry name" value="DSPc"/>
    <property type="match status" value="1"/>
</dbReference>
<reference evidence="18" key="2">
    <citation type="submission" date="2022-10" db="EMBL/GenBank/DDBJ databases">
        <authorList>
            <consortium name="ENA_rothamsted_submissions"/>
            <consortium name="culmorum"/>
            <person name="King R."/>
        </authorList>
    </citation>
    <scope>NUCLEOTIDE SEQUENCE</scope>
</reference>
<evidence type="ECO:0000256" key="8">
    <source>
        <dbReference type="ARBA" id="ARBA00022912"/>
    </source>
</evidence>
<feature type="compositionally biased region" description="Polar residues" evidence="15">
    <location>
        <begin position="285"/>
        <end position="324"/>
    </location>
</feature>
<evidence type="ECO:0000256" key="9">
    <source>
        <dbReference type="ARBA" id="ARBA00023136"/>
    </source>
</evidence>
<dbReference type="PANTHER" id="PTHR45948">
    <property type="entry name" value="DUAL SPECIFICITY PROTEIN PHOSPHATASE DDB_G0269404-RELATED"/>
    <property type="match status" value="1"/>
</dbReference>
<dbReference type="Proteomes" id="UP001153620">
    <property type="component" value="Chromosome 3"/>
</dbReference>
<feature type="domain" description="Tyrosine-protein phosphatase" evidence="16">
    <location>
        <begin position="4"/>
        <end position="145"/>
    </location>
</feature>
<dbReference type="GO" id="GO:0004722">
    <property type="term" value="F:protein serine/threonine phosphatase activity"/>
    <property type="evidence" value="ECO:0007669"/>
    <property type="project" value="UniProtKB-EC"/>
</dbReference>
<evidence type="ECO:0000256" key="13">
    <source>
        <dbReference type="ARBA" id="ARBA00051722"/>
    </source>
</evidence>
<dbReference type="SUPFAM" id="SSF52799">
    <property type="entry name" value="(Phosphotyrosine protein) phosphatases II"/>
    <property type="match status" value="1"/>
</dbReference>
<keyword evidence="6" id="KW-0519">Myristate</keyword>
<dbReference type="PANTHER" id="PTHR45948:SF2">
    <property type="entry name" value="DUAL SPECIFICITY PROTEIN PHOSPHATASE"/>
    <property type="match status" value="1"/>
</dbReference>
<comment type="similarity">
    <text evidence="2">Belongs to the protein-tyrosine phosphatase family. Non-receptor class dual specificity subfamily.</text>
</comment>
<evidence type="ECO:0000256" key="3">
    <source>
        <dbReference type="ARBA" id="ARBA00013064"/>
    </source>
</evidence>
<dbReference type="Gene3D" id="3.90.190.10">
    <property type="entry name" value="Protein tyrosine phosphatase superfamily"/>
    <property type="match status" value="1"/>
</dbReference>
<evidence type="ECO:0000256" key="12">
    <source>
        <dbReference type="ARBA" id="ARBA00048336"/>
    </source>
</evidence>
<accession>A0A9P0J5D6</accession>
<feature type="region of interest" description="Disordered" evidence="15">
    <location>
        <begin position="211"/>
        <end position="361"/>
    </location>
</feature>
<evidence type="ECO:0000256" key="4">
    <source>
        <dbReference type="ARBA" id="ARBA00013081"/>
    </source>
</evidence>
<keyword evidence="5" id="KW-1003">Cell membrane</keyword>